<protein>
    <recommendedName>
        <fullName evidence="1">Phage-Barnase-EndoU-ColicinE5/D-RelE like nuclease 2 domain-containing protein</fullName>
    </recommendedName>
</protein>
<name>A0A926INS9_9FIRM</name>
<dbReference type="InterPro" id="IPR009319">
    <property type="entry name" value="Phage_A118_VSP1"/>
</dbReference>
<evidence type="ECO:0000313" key="2">
    <source>
        <dbReference type="EMBL" id="MBC8597447.1"/>
    </source>
</evidence>
<reference evidence="2" key="1">
    <citation type="submission" date="2020-08" db="EMBL/GenBank/DDBJ databases">
        <title>Genome public.</title>
        <authorList>
            <person name="Liu C."/>
            <person name="Sun Q."/>
        </authorList>
    </citation>
    <scope>NUCLEOTIDE SEQUENCE</scope>
    <source>
        <strain evidence="2">NSJ-50</strain>
    </source>
</reference>
<proteinExistence type="predicted"/>
<dbReference type="Proteomes" id="UP000647416">
    <property type="component" value="Unassembled WGS sequence"/>
</dbReference>
<dbReference type="InterPro" id="IPR041110">
    <property type="entry name" value="PBECR2"/>
</dbReference>
<feature type="domain" description="Phage-Barnase-EndoU-ColicinE5/D-RelE like nuclease 2" evidence="1">
    <location>
        <begin position="443"/>
        <end position="545"/>
    </location>
</feature>
<evidence type="ECO:0000313" key="3">
    <source>
        <dbReference type="Proteomes" id="UP000647416"/>
    </source>
</evidence>
<sequence length="548" mass="62579">MPRIDKDKLDKYAGVIYERLEEFNDFTLKTIARRIKEIGSLSAYDAQTLKNMADITGDMKKITKKLAEITEMNIADVEKVYEKTITDGVNTYKPLYDFRNIPFVPFEENEFAKALVTNWAEQTAGEMINLSRTKALGFDKYDAFGNVIGHTPLKGAYEQAISSAVTAVSSGTADFNSAMKKTVEELGGSGVKVTYGSGVNRSLSAMIRQNLLYGAKQSAQAYDEYVGKILGCDGFEVDAHAGCRPSHLFMQGKMYSYNGRVTVDGITYEDGKEALNALGDYGCLHFKDDVILGVSQPRYSKKELDEIQRQSTELIEYDGRKKTLYEWKQTQRRFERAVRTKQTQADMFRESGNIAEANMRKKEIDAYRAKYDDLCDKLGLTKRTERMRTYKGKSLTNGNAKLLTENRKSDTIKVVNTQSGANGVHYIGKINREIYSCVTKNIRTDEVIITDERIAHIKAHHPDDFEKYCGYMRQIVEQPEYIIESNKSHTALILKSFIEDDKQFKTVLRLVTSEDDENFKNSIITFMKIDEKEWRRLIKNKKNLYKSE</sequence>
<keyword evidence="3" id="KW-1185">Reference proteome</keyword>
<dbReference type="Pfam" id="PF06152">
    <property type="entry name" value="Phage_min_cap2"/>
    <property type="match status" value="1"/>
</dbReference>
<dbReference type="GO" id="GO:0005198">
    <property type="term" value="F:structural molecule activity"/>
    <property type="evidence" value="ECO:0007669"/>
    <property type="project" value="InterPro"/>
</dbReference>
<dbReference type="Pfam" id="PF18810">
    <property type="entry name" value="PBECR2"/>
    <property type="match status" value="1"/>
</dbReference>
<evidence type="ECO:0000259" key="1">
    <source>
        <dbReference type="Pfam" id="PF18810"/>
    </source>
</evidence>
<organism evidence="2 3">
    <name type="scientific">Qingrenia yutianensis</name>
    <dbReference type="NCBI Taxonomy" id="2763676"/>
    <lineage>
        <taxon>Bacteria</taxon>
        <taxon>Bacillati</taxon>
        <taxon>Bacillota</taxon>
        <taxon>Clostridia</taxon>
        <taxon>Eubacteriales</taxon>
        <taxon>Oscillospiraceae</taxon>
        <taxon>Qingrenia</taxon>
    </lineage>
</organism>
<accession>A0A926INS9</accession>
<dbReference type="AlphaFoldDB" id="A0A926INS9"/>
<comment type="caution">
    <text evidence="2">The sequence shown here is derived from an EMBL/GenBank/DDBJ whole genome shotgun (WGS) entry which is preliminary data.</text>
</comment>
<gene>
    <name evidence="2" type="ORF">H8706_11320</name>
</gene>
<dbReference type="RefSeq" id="WP_262432720.1">
    <property type="nucleotide sequence ID" value="NZ_JACRTE010000032.1"/>
</dbReference>
<dbReference type="EMBL" id="JACRTE010000032">
    <property type="protein sequence ID" value="MBC8597447.1"/>
    <property type="molecule type" value="Genomic_DNA"/>
</dbReference>